<evidence type="ECO:0000256" key="4">
    <source>
        <dbReference type="SAM" id="Phobius"/>
    </source>
</evidence>
<feature type="domain" description="Glycosyl transferase family 1" evidence="5">
    <location>
        <begin position="233"/>
        <end position="344"/>
    </location>
</feature>
<evidence type="ECO:0000256" key="2">
    <source>
        <dbReference type="ARBA" id="ARBA00022676"/>
    </source>
</evidence>
<evidence type="ECO:0000256" key="1">
    <source>
        <dbReference type="ARBA" id="ARBA00006962"/>
    </source>
</evidence>
<evidence type="ECO:0000259" key="6">
    <source>
        <dbReference type="Pfam" id="PF06925"/>
    </source>
</evidence>
<dbReference type="PANTHER" id="PTHR43025">
    <property type="entry name" value="MONOGALACTOSYLDIACYLGLYCEROL SYNTHASE"/>
    <property type="match status" value="1"/>
</dbReference>
<feature type="transmembrane region" description="Helical" evidence="4">
    <location>
        <begin position="60"/>
        <end position="76"/>
    </location>
</feature>
<evidence type="ECO:0000313" key="8">
    <source>
        <dbReference type="Proteomes" id="UP000192611"/>
    </source>
</evidence>
<comment type="caution">
    <text evidence="7">The sequence shown here is derived from an EMBL/GenBank/DDBJ whole genome shotgun (WGS) entry which is preliminary data.</text>
</comment>
<dbReference type="GO" id="GO:0016758">
    <property type="term" value="F:hexosyltransferase activity"/>
    <property type="evidence" value="ECO:0007669"/>
    <property type="project" value="InterPro"/>
</dbReference>
<evidence type="ECO:0000259" key="5">
    <source>
        <dbReference type="Pfam" id="PF00534"/>
    </source>
</evidence>
<evidence type="ECO:0000256" key="3">
    <source>
        <dbReference type="ARBA" id="ARBA00022679"/>
    </source>
</evidence>
<dbReference type="Pfam" id="PF06925">
    <property type="entry name" value="MGDG_synth"/>
    <property type="match status" value="1"/>
</dbReference>
<keyword evidence="3" id="KW-0808">Transferase</keyword>
<feature type="domain" description="Diacylglycerol glucosyltransferase N-terminal" evidence="6">
    <location>
        <begin position="20"/>
        <end position="184"/>
    </location>
</feature>
<dbReference type="InterPro" id="IPR001296">
    <property type="entry name" value="Glyco_trans_1"/>
</dbReference>
<protein>
    <recommendedName>
        <fullName evidence="9">Diacylglycerol glucosyltransferase N-terminal domain-containing protein</fullName>
    </recommendedName>
</protein>
<name>A0A1W9S3A8_9BACT</name>
<dbReference type="Proteomes" id="UP000192611">
    <property type="component" value="Unassembled WGS sequence"/>
</dbReference>
<dbReference type="EMBL" id="NATQ01000011">
    <property type="protein sequence ID" value="OQX91132.1"/>
    <property type="molecule type" value="Genomic_DNA"/>
</dbReference>
<keyword evidence="2" id="KW-0328">Glycosyltransferase</keyword>
<dbReference type="Gene3D" id="3.40.50.2000">
    <property type="entry name" value="Glycogen Phosphorylase B"/>
    <property type="match status" value="1"/>
</dbReference>
<dbReference type="GO" id="GO:0016020">
    <property type="term" value="C:membrane"/>
    <property type="evidence" value="ECO:0007669"/>
    <property type="project" value="GOC"/>
</dbReference>
<keyword evidence="4" id="KW-0812">Transmembrane</keyword>
<dbReference type="SUPFAM" id="SSF53756">
    <property type="entry name" value="UDP-Glycosyltransferase/glycogen phosphorylase"/>
    <property type="match status" value="1"/>
</dbReference>
<dbReference type="GO" id="GO:0009247">
    <property type="term" value="P:glycolipid biosynthetic process"/>
    <property type="evidence" value="ECO:0007669"/>
    <property type="project" value="InterPro"/>
</dbReference>
<gene>
    <name evidence="7" type="ORF">B6D57_00910</name>
</gene>
<dbReference type="Pfam" id="PF00534">
    <property type="entry name" value="Glycos_transf_1"/>
    <property type="match status" value="1"/>
</dbReference>
<keyword evidence="4" id="KW-0472">Membrane</keyword>
<organism evidence="7 8">
    <name type="scientific">Candidatus Coatesbacteria bacterium 4484_99</name>
    <dbReference type="NCBI Taxonomy" id="1970774"/>
    <lineage>
        <taxon>Bacteria</taxon>
        <taxon>Candidatus Coatesiibacteriota</taxon>
    </lineage>
</organism>
<comment type="similarity">
    <text evidence="1">Belongs to the glycosyltransferase 28 family.</text>
</comment>
<dbReference type="InterPro" id="IPR009695">
    <property type="entry name" value="Diacylglyc_glucosyltr_N"/>
</dbReference>
<keyword evidence="4" id="KW-1133">Transmembrane helix</keyword>
<sequence length="374" mass="43103">MNERKPIRLLFLHARVGEGHTQACINLARCAEQKGGISDIHIYDCFNIAHPMASKITRMLYIWTIRYLPAMWVFLYRRRSPLMRFIHFVARVLMRWALYRNLSRIIRNIEPDAIVCTHFFPLPPLYNLKKRHLFKIYTVVTDGDLHPLWTYEGVDTYFIAHQNAKGTYNEKTLRANIITAGIPIGAEFKRKPVDRVREKLGLSNRFTVLITGGGEGMGPIENIARHIDKSLSDINIMILCGRNERLRERLSNTSYKNETRIFGFIDNIIDLYDASDCVVGKPGGITTAEVFARGKPFVAHIAYGGQEEGNIRRYKSNKWFYIAEDIKEIPKILEEILLVGEDKKREGEIISSSDRGVSEKIIEYILTDLKNNVK</sequence>
<dbReference type="PANTHER" id="PTHR43025:SF3">
    <property type="entry name" value="MONOGALACTOSYLDIACYLGLYCEROL SYNTHASE 1, CHLOROPLASTIC"/>
    <property type="match status" value="1"/>
</dbReference>
<accession>A0A1W9S3A8</accession>
<evidence type="ECO:0000313" key="7">
    <source>
        <dbReference type="EMBL" id="OQX91132.1"/>
    </source>
</evidence>
<dbReference type="InterPro" id="IPR050519">
    <property type="entry name" value="Glycosyltransf_28_UgtP"/>
</dbReference>
<proteinExistence type="inferred from homology"/>
<reference evidence="8" key="1">
    <citation type="submission" date="2017-03" db="EMBL/GenBank/DDBJ databases">
        <title>Novel pathways for hydrocarbon cycling and metabolic interdependencies in hydrothermal sediment communities.</title>
        <authorList>
            <person name="Dombrowski N."/>
            <person name="Seitz K."/>
            <person name="Teske A."/>
            <person name="Baker B."/>
        </authorList>
    </citation>
    <scope>NUCLEOTIDE SEQUENCE [LARGE SCALE GENOMIC DNA]</scope>
</reference>
<evidence type="ECO:0008006" key="9">
    <source>
        <dbReference type="Google" id="ProtNLM"/>
    </source>
</evidence>
<dbReference type="AlphaFoldDB" id="A0A1W9S3A8"/>